<dbReference type="SUPFAM" id="SSF49863">
    <property type="entry name" value="Hyaluronate lyase-like, C-terminal domain"/>
    <property type="match status" value="1"/>
</dbReference>
<feature type="domain" description="Polysaccharide lyase family 8 central" evidence="4">
    <location>
        <begin position="408"/>
        <end position="663"/>
    </location>
</feature>
<feature type="domain" description="Polysaccharide lyase family 8 C-terminal" evidence="5">
    <location>
        <begin position="678"/>
        <end position="742"/>
    </location>
</feature>
<dbReference type="InterPro" id="IPR011071">
    <property type="entry name" value="Lyase_8-like_C"/>
</dbReference>
<dbReference type="PANTHER" id="PTHR38481:SF1">
    <property type="entry name" value="HYALURONATE LYASE"/>
    <property type="match status" value="1"/>
</dbReference>
<dbReference type="Gene3D" id="1.50.10.100">
    <property type="entry name" value="Chondroitin AC/alginate lyase"/>
    <property type="match status" value="1"/>
</dbReference>
<dbReference type="Gene3D" id="2.60.220.10">
    <property type="entry name" value="Polysaccharide lyase family 8-like, C-terminal"/>
    <property type="match status" value="1"/>
</dbReference>
<keyword evidence="8" id="KW-1185">Reference proteome</keyword>
<proteinExistence type="inferred from homology"/>
<dbReference type="EC" id="4.2.2.1" evidence="7"/>
<evidence type="ECO:0000259" key="5">
    <source>
        <dbReference type="Pfam" id="PF02884"/>
    </source>
</evidence>
<evidence type="ECO:0000259" key="4">
    <source>
        <dbReference type="Pfam" id="PF02278"/>
    </source>
</evidence>
<dbReference type="InterPro" id="IPR011013">
    <property type="entry name" value="Gal_mutarotase_sf_dom"/>
</dbReference>
<keyword evidence="2" id="KW-0732">Signal</keyword>
<dbReference type="SUPFAM" id="SSF74650">
    <property type="entry name" value="Galactose mutarotase-like"/>
    <property type="match status" value="1"/>
</dbReference>
<name>A0ABU1SD04_9MICO</name>
<evidence type="ECO:0000256" key="3">
    <source>
        <dbReference type="ARBA" id="ARBA00023239"/>
    </source>
</evidence>
<protein>
    <submittedName>
        <fullName evidence="7">Hyaluronate lyase</fullName>
        <ecNumber evidence="7">4.2.2.1</ecNumber>
    </submittedName>
</protein>
<dbReference type="Pfam" id="PF02278">
    <property type="entry name" value="Lyase_8"/>
    <property type="match status" value="1"/>
</dbReference>
<dbReference type="InterPro" id="IPR006311">
    <property type="entry name" value="TAT_signal"/>
</dbReference>
<comment type="caution">
    <text evidence="7">The sequence shown here is derived from an EMBL/GenBank/DDBJ whole genome shotgun (WGS) entry which is preliminary data.</text>
</comment>
<dbReference type="EMBL" id="JAVDUM010000008">
    <property type="protein sequence ID" value="MDR6867485.1"/>
    <property type="molecule type" value="Genomic_DNA"/>
</dbReference>
<evidence type="ECO:0000256" key="2">
    <source>
        <dbReference type="ARBA" id="ARBA00022729"/>
    </source>
</evidence>
<accession>A0ABU1SD04</accession>
<dbReference type="RefSeq" id="WP_310020329.1">
    <property type="nucleotide sequence ID" value="NZ_JAVDUM010000008.1"/>
</dbReference>
<keyword evidence="3 7" id="KW-0456">Lyase</keyword>
<reference evidence="7 8" key="1">
    <citation type="submission" date="2023-07" db="EMBL/GenBank/DDBJ databases">
        <title>Sorghum-associated microbial communities from plants grown in Nebraska, USA.</title>
        <authorList>
            <person name="Schachtman D."/>
        </authorList>
    </citation>
    <scope>NUCLEOTIDE SEQUENCE [LARGE SCALE GENOMIC DNA]</scope>
    <source>
        <strain evidence="7 8">2980</strain>
    </source>
</reference>
<dbReference type="PROSITE" id="PS51318">
    <property type="entry name" value="TAT"/>
    <property type="match status" value="1"/>
</dbReference>
<comment type="similarity">
    <text evidence="1">Belongs to the polysaccharide lyase 8 family.</text>
</comment>
<dbReference type="PANTHER" id="PTHR38481">
    <property type="entry name" value="HYALURONATE LYASE"/>
    <property type="match status" value="1"/>
</dbReference>
<dbReference type="InterPro" id="IPR038970">
    <property type="entry name" value="Lyase_8"/>
</dbReference>
<dbReference type="Proteomes" id="UP001259347">
    <property type="component" value="Unassembled WGS sequence"/>
</dbReference>
<dbReference type="InterPro" id="IPR004103">
    <property type="entry name" value="Lyase_8_C"/>
</dbReference>
<gene>
    <name evidence="7" type="ORF">J2Y69_002088</name>
</gene>
<dbReference type="SUPFAM" id="SSF48230">
    <property type="entry name" value="Chondroitin AC/alginate lyase"/>
    <property type="match status" value="1"/>
</dbReference>
<evidence type="ECO:0000259" key="6">
    <source>
        <dbReference type="Pfam" id="PF08124"/>
    </source>
</evidence>
<feature type="domain" description="Polysaccharide lyase 8 N-terminal alpha-helical" evidence="6">
    <location>
        <begin position="49"/>
        <end position="359"/>
    </location>
</feature>
<dbReference type="InterPro" id="IPR008929">
    <property type="entry name" value="Chondroitin_lyas"/>
</dbReference>
<dbReference type="GO" id="GO:0030340">
    <property type="term" value="F:hyaluronate lyase activity"/>
    <property type="evidence" value="ECO:0007669"/>
    <property type="project" value="UniProtKB-EC"/>
</dbReference>
<dbReference type="InterPro" id="IPR014718">
    <property type="entry name" value="GH-type_carb-bd"/>
</dbReference>
<dbReference type="Pfam" id="PF08124">
    <property type="entry name" value="Lyase_8_N"/>
    <property type="match status" value="1"/>
</dbReference>
<dbReference type="InterPro" id="IPR003159">
    <property type="entry name" value="Lyase_8_central_dom"/>
</dbReference>
<evidence type="ECO:0000256" key="1">
    <source>
        <dbReference type="ARBA" id="ARBA00006699"/>
    </source>
</evidence>
<evidence type="ECO:0000313" key="7">
    <source>
        <dbReference type="EMBL" id="MDR6867485.1"/>
    </source>
</evidence>
<dbReference type="Pfam" id="PF02884">
    <property type="entry name" value="Lyase_8_C"/>
    <property type="match status" value="1"/>
</dbReference>
<sequence length="788" mass="82915">MSDPFTWSLSRRRLLQAALVGGAATWLVGQQAWPAAAAGDDFETVMSRWTILTTGSSIDPSDPDYASGIAQLDSLSTGYMSTYQATGTELWSDLPLTDTTPTANISGCAVRLNTIAMAVVTPGTSLYGSATATSLVMDGIHRLCTGAYSPAKTRRTNWWDWTIGTPQALTSAAVYLRSSLPASILAELRASVVKFADPLSVPTGANYTDEARIQVKLGALDGDATRITQALSFLGANLAYRTDGTGVNESRDGLHPDGSYIQHGSLAYTGTYGQVFLKGVAQLAALTVGTAWAVTDPNMENMFVTAENGFVPMVWNGLMLDSVRGRAISRETETDAQDGLATAFALTILAQGDPDAARAAFFRRAAKGMLTRQTAAPYRDNLDLAGLATMKPLLSDTAIVAEPEPVAHHHFPDMARSVHRRSGWAASFSLSSDRIAYYESINGENKRGWHTGEGMVQIYLDNDNSQFTDNFWNTTDPAKLPGVTVSLKTIAESFGNSTRPDATWVGGSVLDGLYGAVGMQLKSLGTSLTAYKSWFCFDDAIVCLGSGITAPASTGAWVNTIVENRKLADPSATLLIDGTPQIPALGNGAAFTGKWAHLAGVGGYLMLDSGAFKAYRINRSGSWSGVNTGGSTTTVTKPYLQIFRDHSSGPTNATYAHAVLPSATSSATSALSASKPFTVVQNTTTAHAVTDSRSAITMANFYAAGTAGSLTASAPCSVVVQETATGLRVALSDPSRASTSVTLTITGRSYSGAQPADGVTVLSTSSPVQLQFDTNGLRGGSRQITLTL</sequence>
<evidence type="ECO:0000313" key="8">
    <source>
        <dbReference type="Proteomes" id="UP001259347"/>
    </source>
</evidence>
<dbReference type="CDD" id="cd01083">
    <property type="entry name" value="GAG_Lyase"/>
    <property type="match status" value="1"/>
</dbReference>
<dbReference type="InterPro" id="IPR012970">
    <property type="entry name" value="Lyase_8_alpha_N"/>
</dbReference>
<organism evidence="7 8">
    <name type="scientific">Microbacterium resistens</name>
    <dbReference type="NCBI Taxonomy" id="156977"/>
    <lineage>
        <taxon>Bacteria</taxon>
        <taxon>Bacillati</taxon>
        <taxon>Actinomycetota</taxon>
        <taxon>Actinomycetes</taxon>
        <taxon>Micrococcales</taxon>
        <taxon>Microbacteriaceae</taxon>
        <taxon>Microbacterium</taxon>
    </lineage>
</organism>
<dbReference type="Gene3D" id="2.70.98.10">
    <property type="match status" value="1"/>
</dbReference>